<accession>A0AA51UED4</accession>
<organism evidence="1 2">
    <name type="scientific">Methanolobus mangrovi</name>
    <dbReference type="NCBI Taxonomy" id="3072977"/>
    <lineage>
        <taxon>Archaea</taxon>
        <taxon>Methanobacteriati</taxon>
        <taxon>Methanobacteriota</taxon>
        <taxon>Stenosarchaea group</taxon>
        <taxon>Methanomicrobia</taxon>
        <taxon>Methanosarcinales</taxon>
        <taxon>Methanosarcinaceae</taxon>
        <taxon>Methanolobus</taxon>
    </lineage>
</organism>
<dbReference type="EMBL" id="CP133594">
    <property type="protein sequence ID" value="WMW21674.1"/>
    <property type="molecule type" value="Genomic_DNA"/>
</dbReference>
<dbReference type="AlphaFoldDB" id="A0AA51UED4"/>
<sequence length="72" mass="8550">MTRITENLHRMPISTSEDIFNMKNQRDPETNELWPFLVVHGNHATINKEVVIYDEEGVYQVYTKNVMPKRTE</sequence>
<name>A0AA51UED4_9EURY</name>
<dbReference type="GeneID" id="84230436"/>
<dbReference type="Proteomes" id="UP001183006">
    <property type="component" value="Chromosome"/>
</dbReference>
<keyword evidence="2" id="KW-1185">Reference proteome</keyword>
<dbReference type="KEGG" id="mmav:RE476_09805"/>
<proteinExistence type="predicted"/>
<protein>
    <submittedName>
        <fullName evidence="1">Uncharacterized protein</fullName>
    </submittedName>
</protein>
<evidence type="ECO:0000313" key="1">
    <source>
        <dbReference type="EMBL" id="WMW21674.1"/>
    </source>
</evidence>
<gene>
    <name evidence="1" type="ORF">RE476_09805</name>
</gene>
<evidence type="ECO:0000313" key="2">
    <source>
        <dbReference type="Proteomes" id="UP001183006"/>
    </source>
</evidence>
<reference evidence="1" key="1">
    <citation type="submission" date="2023-08" db="EMBL/GenBank/DDBJ databases">
        <title>Methanolobus mangrovi sp. nov. and Methanolobus sediminis sp. nov, two novel methylotrophic methanogens isolated from mangrove sediments in China.</title>
        <authorList>
            <person name="Zhou J."/>
        </authorList>
    </citation>
    <scope>NUCLEOTIDE SEQUENCE</scope>
    <source>
        <strain evidence="1">FTZ2</strain>
    </source>
</reference>
<dbReference type="RefSeq" id="WP_309307463.1">
    <property type="nucleotide sequence ID" value="NZ_CP133594.1"/>
</dbReference>